<gene>
    <name evidence="4" type="ORF">HB375_04050</name>
</gene>
<accession>A0ABX0V7V2</accession>
<dbReference type="EMBL" id="JAATJS010000001">
    <property type="protein sequence ID" value="NIX75787.1"/>
    <property type="molecule type" value="Genomic_DNA"/>
</dbReference>
<dbReference type="PROSITE" id="PS51186">
    <property type="entry name" value="GNAT"/>
    <property type="match status" value="1"/>
</dbReference>
<dbReference type="PANTHER" id="PTHR10545">
    <property type="entry name" value="DIAMINE N-ACETYLTRANSFERASE"/>
    <property type="match status" value="1"/>
</dbReference>
<dbReference type="Gene3D" id="3.40.630.30">
    <property type="match status" value="1"/>
</dbReference>
<dbReference type="Proteomes" id="UP000707352">
    <property type="component" value="Unassembled WGS sequence"/>
</dbReference>
<keyword evidence="2" id="KW-0012">Acyltransferase</keyword>
<dbReference type="InterPro" id="IPR000182">
    <property type="entry name" value="GNAT_dom"/>
</dbReference>
<dbReference type="InterPro" id="IPR016181">
    <property type="entry name" value="Acyl_CoA_acyltransferase"/>
</dbReference>
<name>A0ABX0V7V2_9HYPH</name>
<keyword evidence="1" id="KW-0808">Transferase</keyword>
<dbReference type="RefSeq" id="WP_167671638.1">
    <property type="nucleotide sequence ID" value="NZ_JAATJS010000001.1"/>
</dbReference>
<dbReference type="PANTHER" id="PTHR10545:SF29">
    <property type="entry name" value="GH14572P-RELATED"/>
    <property type="match status" value="1"/>
</dbReference>
<evidence type="ECO:0000256" key="1">
    <source>
        <dbReference type="ARBA" id="ARBA00022679"/>
    </source>
</evidence>
<sequence>MSLTIRPAGASDADTLFALTAGLIDDHLPGQTPWTSVERIRESGFGDDPLFEAFIAERAGTPVGFVSFFRGYAGWRGKAMGIVHALYVVPNERRSGAARALMAAVAKVALARGWERIELFVEEGRPAIRFYETLGMRDLEHRHLRLEGETLERLAAAAPL</sequence>
<keyword evidence="5" id="KW-1185">Reference proteome</keyword>
<evidence type="ECO:0000313" key="4">
    <source>
        <dbReference type="EMBL" id="NIX75787.1"/>
    </source>
</evidence>
<evidence type="ECO:0000259" key="3">
    <source>
        <dbReference type="PROSITE" id="PS51186"/>
    </source>
</evidence>
<proteinExistence type="predicted"/>
<comment type="caution">
    <text evidence="4">The sequence shown here is derived from an EMBL/GenBank/DDBJ whole genome shotgun (WGS) entry which is preliminary data.</text>
</comment>
<evidence type="ECO:0000256" key="2">
    <source>
        <dbReference type="ARBA" id="ARBA00023315"/>
    </source>
</evidence>
<protein>
    <submittedName>
        <fullName evidence="4">GNAT family N-acetyltransferase</fullName>
    </submittedName>
</protein>
<feature type="domain" description="N-acetyltransferase" evidence="3">
    <location>
        <begin position="3"/>
        <end position="157"/>
    </location>
</feature>
<reference evidence="4 5" key="1">
    <citation type="submission" date="2020-03" db="EMBL/GenBank/DDBJ databases">
        <title>The genome sequence of Microvirga sp. c23x22.</title>
        <authorList>
            <person name="Zhang X."/>
        </authorList>
    </citation>
    <scope>NUCLEOTIDE SEQUENCE [LARGE SCALE GENOMIC DNA]</scope>
    <source>
        <strain evidence="5">c23x22</strain>
    </source>
</reference>
<dbReference type="InterPro" id="IPR051016">
    <property type="entry name" value="Diverse_Substrate_AcTransf"/>
</dbReference>
<organism evidence="4 5">
    <name type="scientific">Microvirga terricola</name>
    <dbReference type="NCBI Taxonomy" id="2719797"/>
    <lineage>
        <taxon>Bacteria</taxon>
        <taxon>Pseudomonadati</taxon>
        <taxon>Pseudomonadota</taxon>
        <taxon>Alphaproteobacteria</taxon>
        <taxon>Hyphomicrobiales</taxon>
        <taxon>Methylobacteriaceae</taxon>
        <taxon>Microvirga</taxon>
    </lineage>
</organism>
<dbReference type="SUPFAM" id="SSF55729">
    <property type="entry name" value="Acyl-CoA N-acyltransferases (Nat)"/>
    <property type="match status" value="1"/>
</dbReference>
<evidence type="ECO:0000313" key="5">
    <source>
        <dbReference type="Proteomes" id="UP000707352"/>
    </source>
</evidence>
<dbReference type="Pfam" id="PF00583">
    <property type="entry name" value="Acetyltransf_1"/>
    <property type="match status" value="1"/>
</dbReference>